<dbReference type="NCBIfam" id="TIGR00654">
    <property type="entry name" value="PhzF_family"/>
    <property type="match status" value="1"/>
</dbReference>
<dbReference type="PIRSF" id="PIRSF016184">
    <property type="entry name" value="PhzC_PhzF"/>
    <property type="match status" value="1"/>
</dbReference>
<dbReference type="Pfam" id="PF02567">
    <property type="entry name" value="PhzC-PhzF"/>
    <property type="match status" value="1"/>
</dbReference>
<dbReference type="AlphaFoldDB" id="A0A1Q8ZU86"/>
<dbReference type="STRING" id="1867956.BJF95_10820"/>
<feature type="active site" evidence="3">
    <location>
        <position position="47"/>
    </location>
</feature>
<comment type="similarity">
    <text evidence="1">Belongs to the PhzF family.</text>
</comment>
<evidence type="ECO:0000256" key="1">
    <source>
        <dbReference type="ARBA" id="ARBA00008270"/>
    </source>
</evidence>
<reference evidence="4 5" key="1">
    <citation type="submission" date="2016-09" db="EMBL/GenBank/DDBJ databases">
        <title>Rhizobium oryziradicis sp. nov., isolated from the root of rice.</title>
        <authorList>
            <person name="Zhao J."/>
            <person name="Zhang X."/>
        </authorList>
    </citation>
    <scope>NUCLEOTIDE SEQUENCE [LARGE SCALE GENOMIC DNA]</scope>
    <source>
        <strain evidence="4 5">N19</strain>
    </source>
</reference>
<evidence type="ECO:0000313" key="5">
    <source>
        <dbReference type="Proteomes" id="UP000186894"/>
    </source>
</evidence>
<proteinExistence type="inferred from homology"/>
<dbReference type="GO" id="GO:0016853">
    <property type="term" value="F:isomerase activity"/>
    <property type="evidence" value="ECO:0007669"/>
    <property type="project" value="UniProtKB-KW"/>
</dbReference>
<dbReference type="PANTHER" id="PTHR13774:SF39">
    <property type="entry name" value="BIOSYNTHESIS PROTEIN, PUTATIVE-RELATED"/>
    <property type="match status" value="1"/>
</dbReference>
<gene>
    <name evidence="4" type="ORF">BJF95_10820</name>
</gene>
<dbReference type="InterPro" id="IPR003719">
    <property type="entry name" value="Phenazine_PhzF-like"/>
</dbReference>
<evidence type="ECO:0000256" key="3">
    <source>
        <dbReference type="PIRSR" id="PIRSR016184-1"/>
    </source>
</evidence>
<protein>
    <submittedName>
        <fullName evidence="4">PhzF family phenazine biosynthesis protein</fullName>
    </submittedName>
</protein>
<keyword evidence="2" id="KW-0413">Isomerase</keyword>
<keyword evidence="5" id="KW-1185">Reference proteome</keyword>
<dbReference type="SUPFAM" id="SSF54506">
    <property type="entry name" value="Diaminopimelate epimerase-like"/>
    <property type="match status" value="1"/>
</dbReference>
<dbReference type="RefSeq" id="WP_075638651.1">
    <property type="nucleotide sequence ID" value="NZ_MKIM01000024.1"/>
</dbReference>
<name>A0A1Q8ZU86_9HYPH</name>
<organism evidence="4 5">
    <name type="scientific">Rhizobium oryziradicis</name>
    <dbReference type="NCBI Taxonomy" id="1867956"/>
    <lineage>
        <taxon>Bacteria</taxon>
        <taxon>Pseudomonadati</taxon>
        <taxon>Pseudomonadota</taxon>
        <taxon>Alphaproteobacteria</taxon>
        <taxon>Hyphomicrobiales</taxon>
        <taxon>Rhizobiaceae</taxon>
        <taxon>Rhizobium/Agrobacterium group</taxon>
        <taxon>Rhizobium</taxon>
    </lineage>
</organism>
<dbReference type="PANTHER" id="PTHR13774">
    <property type="entry name" value="PHENAZINE BIOSYNTHESIS PROTEIN"/>
    <property type="match status" value="1"/>
</dbReference>
<sequence length="279" mass="29302">MSESNILRIAAFSEKGKGGNPAGVLIGAALPDTAEMQQIAADVGYSETAFAAPTDGGWRVRYFSPESEVPFCGHATIALGAALALIKDPGIFPLILNNANITVEGQRTGDLLTAALQSPPTHSRPASPELVADVMALFGYSHDDLDPAIAPAFIHGGADHIVVPLRSREALAAMTYDLDAGRKLMLRAGLVTILLAYAETPRLFHTRNPFASGGVYEDPATGAATAAFAGYLRDIGWPHGGAIEVIQGEDMGMRSRLRAEIAPIPGSSIRVSGEARLMD</sequence>
<dbReference type="Proteomes" id="UP000186894">
    <property type="component" value="Unassembled WGS sequence"/>
</dbReference>
<dbReference type="GO" id="GO:0005737">
    <property type="term" value="C:cytoplasm"/>
    <property type="evidence" value="ECO:0007669"/>
    <property type="project" value="TreeGrafter"/>
</dbReference>
<evidence type="ECO:0000256" key="2">
    <source>
        <dbReference type="ARBA" id="ARBA00023235"/>
    </source>
</evidence>
<dbReference type="OrthoDB" id="9788221at2"/>
<evidence type="ECO:0000313" key="4">
    <source>
        <dbReference type="EMBL" id="OLP45640.1"/>
    </source>
</evidence>
<accession>A0A1Q8ZU86</accession>
<dbReference type="Gene3D" id="3.10.310.10">
    <property type="entry name" value="Diaminopimelate Epimerase, Chain A, domain 1"/>
    <property type="match status" value="2"/>
</dbReference>
<comment type="caution">
    <text evidence="4">The sequence shown here is derived from an EMBL/GenBank/DDBJ whole genome shotgun (WGS) entry which is preliminary data.</text>
</comment>
<dbReference type="EMBL" id="MKIM01000024">
    <property type="protein sequence ID" value="OLP45640.1"/>
    <property type="molecule type" value="Genomic_DNA"/>
</dbReference>